<sequence>MKKIGSRKEVYLGIALKTSGGMTRDDIIKSVKDKAKNIYLSKKISSRMKNNNPLVLYRKHKKSKKKGYELGQLNVSDLKEKLIRERQLHRIKRRKLKSLKSKRDLKIRHKSKKLSFALNKNKTKEFYCPSLNREDDMFSTSSLNGYERDNEDEDTENDNYNQNQKSEFKIEEPPDINLDELFI</sequence>
<reference evidence="2" key="1">
    <citation type="journal article" date="2020" name="Nature">
        <title>Giant virus diversity and host interactions through global metagenomics.</title>
        <authorList>
            <person name="Schulz F."/>
            <person name="Roux S."/>
            <person name="Paez-Espino D."/>
            <person name="Jungbluth S."/>
            <person name="Walsh D.A."/>
            <person name="Denef V.J."/>
            <person name="McMahon K.D."/>
            <person name="Konstantinidis K.T."/>
            <person name="Eloe-Fadrosh E.A."/>
            <person name="Kyrpides N.C."/>
            <person name="Woyke T."/>
        </authorList>
    </citation>
    <scope>NUCLEOTIDE SEQUENCE</scope>
    <source>
        <strain evidence="2">GVMAG-M-3300000115-19</strain>
    </source>
</reference>
<dbReference type="EMBL" id="MN738843">
    <property type="protein sequence ID" value="QHT27874.1"/>
    <property type="molecule type" value="Genomic_DNA"/>
</dbReference>
<evidence type="ECO:0000313" key="2">
    <source>
        <dbReference type="EMBL" id="QHT27874.1"/>
    </source>
</evidence>
<accession>A0A6C0EFE8</accession>
<feature type="region of interest" description="Disordered" evidence="1">
    <location>
        <begin position="138"/>
        <end position="174"/>
    </location>
</feature>
<protein>
    <submittedName>
        <fullName evidence="2">Uncharacterized protein</fullName>
    </submittedName>
</protein>
<proteinExistence type="predicted"/>
<evidence type="ECO:0000256" key="1">
    <source>
        <dbReference type="SAM" id="MobiDB-lite"/>
    </source>
</evidence>
<organism evidence="2">
    <name type="scientific">viral metagenome</name>
    <dbReference type="NCBI Taxonomy" id="1070528"/>
    <lineage>
        <taxon>unclassified sequences</taxon>
        <taxon>metagenomes</taxon>
        <taxon>organismal metagenomes</taxon>
    </lineage>
</organism>
<dbReference type="AlphaFoldDB" id="A0A6C0EFE8"/>
<name>A0A6C0EFE8_9ZZZZ</name>